<comment type="subcellular location">
    <subcellularLocation>
        <location evidence="1">Membrane</location>
        <topology evidence="1">Multi-pass membrane protein</topology>
    </subcellularLocation>
</comment>
<evidence type="ECO:0000259" key="7">
    <source>
        <dbReference type="Pfam" id="PF04138"/>
    </source>
</evidence>
<comment type="caution">
    <text evidence="8">The sequence shown here is derived from an EMBL/GenBank/DDBJ whole genome shotgun (WGS) entry which is preliminary data.</text>
</comment>
<evidence type="ECO:0000256" key="6">
    <source>
        <dbReference type="SAM" id="Phobius"/>
    </source>
</evidence>
<dbReference type="GO" id="GO:0000271">
    <property type="term" value="P:polysaccharide biosynthetic process"/>
    <property type="evidence" value="ECO:0007669"/>
    <property type="project" value="InterPro"/>
</dbReference>
<dbReference type="GO" id="GO:0005886">
    <property type="term" value="C:plasma membrane"/>
    <property type="evidence" value="ECO:0007669"/>
    <property type="project" value="TreeGrafter"/>
</dbReference>
<dbReference type="RefSeq" id="WP_052512628.1">
    <property type="nucleotide sequence ID" value="NZ_BAND01000196.1"/>
</dbReference>
<comment type="similarity">
    <text evidence="2">Belongs to the GtrA family.</text>
</comment>
<dbReference type="PANTHER" id="PTHR38459">
    <property type="entry name" value="PROPHAGE BACTOPRENOL-LINKED GLUCOSE TRANSLOCASE HOMOLOG"/>
    <property type="match status" value="1"/>
</dbReference>
<evidence type="ECO:0000256" key="4">
    <source>
        <dbReference type="ARBA" id="ARBA00022989"/>
    </source>
</evidence>
<feature type="transmembrane region" description="Helical" evidence="6">
    <location>
        <begin position="105"/>
        <end position="122"/>
    </location>
</feature>
<organism evidence="8 9">
    <name type="scientific">Acidomonas methanolica NBRC 104435</name>
    <dbReference type="NCBI Taxonomy" id="1231351"/>
    <lineage>
        <taxon>Bacteria</taxon>
        <taxon>Pseudomonadati</taxon>
        <taxon>Pseudomonadota</taxon>
        <taxon>Alphaproteobacteria</taxon>
        <taxon>Acetobacterales</taxon>
        <taxon>Acetobacteraceae</taxon>
        <taxon>Acidomonas</taxon>
    </lineage>
</organism>
<evidence type="ECO:0000313" key="9">
    <source>
        <dbReference type="Proteomes" id="UP000019760"/>
    </source>
</evidence>
<evidence type="ECO:0000256" key="2">
    <source>
        <dbReference type="ARBA" id="ARBA00009399"/>
    </source>
</evidence>
<reference evidence="8 9" key="2">
    <citation type="journal article" date="2014" name="FEMS Microbiol. Lett.">
        <title>Draft genomic DNA sequence of the facultatively methylotrophic bacterium Acidomonas methanolica type strain MB58.</title>
        <authorList>
            <person name="Higashiura N."/>
            <person name="Hadano H."/>
            <person name="Hirakawa H."/>
            <person name="Matsutani M."/>
            <person name="Takabe S."/>
            <person name="Matsushita K."/>
            <person name="Azuma Y."/>
        </authorList>
    </citation>
    <scope>NUCLEOTIDE SEQUENCE [LARGE SCALE GENOMIC DNA]</scope>
    <source>
        <strain evidence="8 9">MB58</strain>
    </source>
</reference>
<keyword evidence="9" id="KW-1185">Reference proteome</keyword>
<evidence type="ECO:0000256" key="1">
    <source>
        <dbReference type="ARBA" id="ARBA00004141"/>
    </source>
</evidence>
<evidence type="ECO:0000313" key="8">
    <source>
        <dbReference type="EMBL" id="GAJ30651.1"/>
    </source>
</evidence>
<name>A0A023DA10_ACIMT</name>
<dbReference type="InterPro" id="IPR007267">
    <property type="entry name" value="GtrA_DPMS_TM"/>
</dbReference>
<keyword evidence="3 6" id="KW-0812">Transmembrane</keyword>
<dbReference type="AlphaFoldDB" id="A0A023DA10"/>
<dbReference type="Pfam" id="PF04138">
    <property type="entry name" value="GtrA_DPMS_TM"/>
    <property type="match status" value="1"/>
</dbReference>
<sequence length="134" mass="14835">MPHSFAQFLRFGLVGGLGFGWDTATVYLLRPLTGLTIALLSGYFVAATLNWLLHRVWTFRGLGRQHHILAQWLRFLAANSAGFCLNRGTVFAFCLFIPFCARNPVFPLAAGAVAGLGANFTLSRRHVFRDRPAP</sequence>
<dbReference type="Proteomes" id="UP000019760">
    <property type="component" value="Unassembled WGS sequence"/>
</dbReference>
<reference evidence="9" key="1">
    <citation type="journal article" date="2014" name="FEMS Microbiol. Lett.">
        <title>Draft Genomic DNA Sequence of the Facultatively Methylotrophic Bacterium Acidomonas methanolica type strain MB58.</title>
        <authorList>
            <person name="Higashiura N."/>
            <person name="Hadano H."/>
            <person name="Hirakawa H."/>
            <person name="Matsutani M."/>
            <person name="Takabe S."/>
            <person name="Matsushita K."/>
            <person name="Azuma Y."/>
        </authorList>
    </citation>
    <scope>NUCLEOTIDE SEQUENCE [LARGE SCALE GENOMIC DNA]</scope>
    <source>
        <strain evidence="9">MB58</strain>
    </source>
</reference>
<proteinExistence type="inferred from homology"/>
<gene>
    <name evidence="8" type="ORF">Amme_212_034</name>
</gene>
<dbReference type="InterPro" id="IPR051401">
    <property type="entry name" value="GtrA_CellWall_Glycosyl"/>
</dbReference>
<evidence type="ECO:0000256" key="5">
    <source>
        <dbReference type="ARBA" id="ARBA00023136"/>
    </source>
</evidence>
<dbReference type="PANTHER" id="PTHR38459:SF1">
    <property type="entry name" value="PROPHAGE BACTOPRENOL-LINKED GLUCOSE TRANSLOCASE HOMOLOG"/>
    <property type="match status" value="1"/>
</dbReference>
<keyword evidence="4 6" id="KW-1133">Transmembrane helix</keyword>
<dbReference type="EMBL" id="BAND01000196">
    <property type="protein sequence ID" value="GAJ30651.1"/>
    <property type="molecule type" value="Genomic_DNA"/>
</dbReference>
<feature type="domain" description="GtrA/DPMS transmembrane" evidence="7">
    <location>
        <begin position="10"/>
        <end position="128"/>
    </location>
</feature>
<feature type="transmembrane region" description="Helical" evidence="6">
    <location>
        <begin position="75"/>
        <end position="99"/>
    </location>
</feature>
<protein>
    <recommendedName>
        <fullName evidence="7">GtrA/DPMS transmembrane domain-containing protein</fullName>
    </recommendedName>
</protein>
<feature type="transmembrane region" description="Helical" evidence="6">
    <location>
        <begin position="35"/>
        <end position="54"/>
    </location>
</feature>
<evidence type="ECO:0000256" key="3">
    <source>
        <dbReference type="ARBA" id="ARBA00022692"/>
    </source>
</evidence>
<accession>A0A023DA10</accession>
<keyword evidence="5 6" id="KW-0472">Membrane</keyword>